<protein>
    <submittedName>
        <fullName evidence="1">AP5S1-like protein</fullName>
    </submittedName>
</protein>
<dbReference type="InterPro" id="IPR029392">
    <property type="entry name" value="AP-5_subunit_s1"/>
</dbReference>
<evidence type="ECO:0000313" key="2">
    <source>
        <dbReference type="Proteomes" id="UP001164746"/>
    </source>
</evidence>
<gene>
    <name evidence="1" type="ORF">MAR_016538</name>
</gene>
<organism evidence="1 2">
    <name type="scientific">Mya arenaria</name>
    <name type="common">Soft-shell clam</name>
    <dbReference type="NCBI Taxonomy" id="6604"/>
    <lineage>
        <taxon>Eukaryota</taxon>
        <taxon>Metazoa</taxon>
        <taxon>Spiralia</taxon>
        <taxon>Lophotrochozoa</taxon>
        <taxon>Mollusca</taxon>
        <taxon>Bivalvia</taxon>
        <taxon>Autobranchia</taxon>
        <taxon>Heteroconchia</taxon>
        <taxon>Euheterodonta</taxon>
        <taxon>Imparidentia</taxon>
        <taxon>Neoheterodontei</taxon>
        <taxon>Myida</taxon>
        <taxon>Myoidea</taxon>
        <taxon>Myidae</taxon>
        <taxon>Mya</taxon>
    </lineage>
</organism>
<accession>A0ABY7FNX2</accession>
<name>A0ABY7FNX2_MYAAR</name>
<dbReference type="PANTHER" id="PTHR16120:SF0">
    <property type="entry name" value="AP-5 COMPLEX SUBUNIT SIGMA-1"/>
    <property type="match status" value="1"/>
</dbReference>
<dbReference type="Proteomes" id="UP001164746">
    <property type="component" value="Chromosome 12"/>
</dbReference>
<proteinExistence type="predicted"/>
<dbReference type="EMBL" id="CP111023">
    <property type="protein sequence ID" value="WAR22564.1"/>
    <property type="molecule type" value="Genomic_DNA"/>
</dbReference>
<dbReference type="PANTHER" id="PTHR16120">
    <property type="entry name" value="AP-5 COMPLEX SUBUNIT SIGMA-1"/>
    <property type="match status" value="1"/>
</dbReference>
<reference evidence="1" key="1">
    <citation type="submission" date="2022-11" db="EMBL/GenBank/DDBJ databases">
        <title>Centuries of genome instability and evolution in soft-shell clam transmissible cancer (bioRxiv).</title>
        <authorList>
            <person name="Hart S.F.M."/>
            <person name="Yonemitsu M.A."/>
            <person name="Giersch R.M."/>
            <person name="Beal B.F."/>
            <person name="Arriagada G."/>
            <person name="Davis B.W."/>
            <person name="Ostrander E.A."/>
            <person name="Goff S.P."/>
            <person name="Metzger M.J."/>
        </authorList>
    </citation>
    <scope>NUCLEOTIDE SEQUENCE</scope>
    <source>
        <strain evidence="1">MELC-2E11</strain>
        <tissue evidence="1">Siphon/mantle</tissue>
    </source>
</reference>
<dbReference type="Pfam" id="PF15001">
    <property type="entry name" value="AP-5_subunit_s1"/>
    <property type="match status" value="1"/>
</dbReference>
<evidence type="ECO:0000313" key="1">
    <source>
        <dbReference type="EMBL" id="WAR22564.1"/>
    </source>
</evidence>
<keyword evidence="2" id="KW-1185">Reference proteome</keyword>
<sequence length="217" mass="24746">MYNRCRCKHCRSSFPDLPSSVMVYAFLIHTLFPGQTKVLFYQIFGSDTSGSSTVASDTNRSSNKRQKCKTDIEYVASQVHSEFQFRRSVAGRTVDDDIQALNQEEQLPQFELGFLRLPVGAPFADDKIVVWLGAGNTCFTLVCYKQENRTLAEHVLKTLIRHLQDYLRVLNQPAEASLKADRVCLILNRFLPDGALVFMNHRVVRGIERELEVLIKT</sequence>